<accession>A0A9N9GEY3</accession>
<organism evidence="2 3">
    <name type="scientific">Diversispora eburnea</name>
    <dbReference type="NCBI Taxonomy" id="1213867"/>
    <lineage>
        <taxon>Eukaryota</taxon>
        <taxon>Fungi</taxon>
        <taxon>Fungi incertae sedis</taxon>
        <taxon>Mucoromycota</taxon>
        <taxon>Glomeromycotina</taxon>
        <taxon>Glomeromycetes</taxon>
        <taxon>Diversisporales</taxon>
        <taxon>Diversisporaceae</taxon>
        <taxon>Diversispora</taxon>
    </lineage>
</organism>
<feature type="transmembrane region" description="Helical" evidence="1">
    <location>
        <begin position="196"/>
        <end position="214"/>
    </location>
</feature>
<sequence length="231" mass="27219">MVQLLSRYTLICKDTISNSKFIWDISSCICDFRVNIHECPETEMLTIAYWILVPYCLMLCLTSIICLYHLMYIKKESFFFNPRVNSNSRINCGFLRTRPQHTFYVTVLIYCSVQVIHSICLIYDYYPTVYWAEIGQALPRTLSISFSILYLLCIYLICIILMLLPIGTFIPLAYFTGYFADIDQITMAITFHRIQLVSWIIFCIGYLTAIISFWNNRHNLINLETNEEIKY</sequence>
<dbReference type="Proteomes" id="UP000789706">
    <property type="component" value="Unassembled WGS sequence"/>
</dbReference>
<dbReference type="AlphaFoldDB" id="A0A9N9GEY3"/>
<protein>
    <submittedName>
        <fullName evidence="2">4642_t:CDS:1</fullName>
    </submittedName>
</protein>
<reference evidence="2" key="1">
    <citation type="submission" date="2021-06" db="EMBL/GenBank/DDBJ databases">
        <authorList>
            <person name="Kallberg Y."/>
            <person name="Tangrot J."/>
            <person name="Rosling A."/>
        </authorList>
    </citation>
    <scope>NUCLEOTIDE SEQUENCE</scope>
    <source>
        <strain evidence="2">AZ414A</strain>
    </source>
</reference>
<evidence type="ECO:0000313" key="3">
    <source>
        <dbReference type="Proteomes" id="UP000789706"/>
    </source>
</evidence>
<keyword evidence="3" id="KW-1185">Reference proteome</keyword>
<feature type="non-terminal residue" evidence="2">
    <location>
        <position position="1"/>
    </location>
</feature>
<evidence type="ECO:0000313" key="2">
    <source>
        <dbReference type="EMBL" id="CAG8597666.1"/>
    </source>
</evidence>
<gene>
    <name evidence="2" type="ORF">DEBURN_LOCUS9366</name>
</gene>
<feature type="transmembrane region" description="Helical" evidence="1">
    <location>
        <begin position="146"/>
        <end position="175"/>
    </location>
</feature>
<dbReference type="OrthoDB" id="2346254at2759"/>
<feature type="transmembrane region" description="Helical" evidence="1">
    <location>
        <begin position="47"/>
        <end position="70"/>
    </location>
</feature>
<proteinExistence type="predicted"/>
<keyword evidence="1" id="KW-0812">Transmembrane</keyword>
<evidence type="ECO:0000256" key="1">
    <source>
        <dbReference type="SAM" id="Phobius"/>
    </source>
</evidence>
<feature type="transmembrane region" description="Helical" evidence="1">
    <location>
        <begin position="103"/>
        <end position="126"/>
    </location>
</feature>
<comment type="caution">
    <text evidence="2">The sequence shown here is derived from an EMBL/GenBank/DDBJ whole genome shotgun (WGS) entry which is preliminary data.</text>
</comment>
<keyword evidence="1" id="KW-1133">Transmembrane helix</keyword>
<keyword evidence="1" id="KW-0472">Membrane</keyword>
<dbReference type="EMBL" id="CAJVPK010001761">
    <property type="protein sequence ID" value="CAG8597666.1"/>
    <property type="molecule type" value="Genomic_DNA"/>
</dbReference>
<name>A0A9N9GEY3_9GLOM</name>